<dbReference type="Proteomes" id="UP000229329">
    <property type="component" value="Unassembled WGS sequence"/>
</dbReference>
<dbReference type="PRINTS" id="PR00081">
    <property type="entry name" value="GDHRDH"/>
</dbReference>
<keyword evidence="4" id="KW-0560">Oxidoreductase</keyword>
<dbReference type="AlphaFoldDB" id="A0A2M8S5D7"/>
<comment type="catalytic activity">
    <reaction evidence="11">
        <text>7,8-dihydromonapterin + NADPH + H(+) = 5,6,7,8-tetrahydromonapterin + NADP(+)</text>
        <dbReference type="Rhea" id="RHEA:34847"/>
        <dbReference type="ChEBI" id="CHEBI:15378"/>
        <dbReference type="ChEBI" id="CHEBI:57783"/>
        <dbReference type="ChEBI" id="CHEBI:58349"/>
        <dbReference type="ChEBI" id="CHEBI:71175"/>
        <dbReference type="ChEBI" id="CHEBI:71177"/>
        <dbReference type="EC" id="1.5.1.50"/>
    </reaction>
</comment>
<comment type="similarity">
    <text evidence="6">Belongs to the short-chain dehydrogenases/reductases (SDR) family. FolM subfamily.</text>
</comment>
<dbReference type="PANTHER" id="PTHR43639:SF6">
    <property type="entry name" value="DIHYDROMONAPTERIN REDUCTASE"/>
    <property type="match status" value="1"/>
</dbReference>
<evidence type="ECO:0000256" key="7">
    <source>
        <dbReference type="ARBA" id="ARBA00039145"/>
    </source>
</evidence>
<protein>
    <recommendedName>
        <fullName evidence="8">Dihydromonapterin reductase</fullName>
        <ecNumber evidence="1">1.5.1.3</ecNumber>
        <ecNumber evidence="7">1.5.1.50</ecNumber>
    </recommendedName>
    <alternativeName>
        <fullName evidence="9">Dihydrofolate reductase</fullName>
    </alternativeName>
</protein>
<dbReference type="NCBIfam" id="NF005066">
    <property type="entry name" value="PRK06483.1"/>
    <property type="match status" value="1"/>
</dbReference>
<dbReference type="InterPro" id="IPR002347">
    <property type="entry name" value="SDR_fam"/>
</dbReference>
<dbReference type="PROSITE" id="PS00061">
    <property type="entry name" value="ADH_SHORT"/>
    <property type="match status" value="1"/>
</dbReference>
<evidence type="ECO:0000256" key="1">
    <source>
        <dbReference type="ARBA" id="ARBA00012856"/>
    </source>
</evidence>
<evidence type="ECO:0000256" key="11">
    <source>
        <dbReference type="ARBA" id="ARBA00049376"/>
    </source>
</evidence>
<dbReference type="EC" id="1.5.1.3" evidence="1"/>
<gene>
    <name evidence="12" type="ORF">CVP05_00690</name>
</gene>
<evidence type="ECO:0000256" key="10">
    <source>
        <dbReference type="ARBA" id="ARBA00048873"/>
    </source>
</evidence>
<keyword evidence="13" id="KW-1185">Reference proteome</keyword>
<evidence type="ECO:0000313" key="12">
    <source>
        <dbReference type="EMBL" id="PJG86362.1"/>
    </source>
</evidence>
<dbReference type="PANTHER" id="PTHR43639">
    <property type="entry name" value="OXIDOREDUCTASE, SHORT-CHAIN DEHYDROGENASE/REDUCTASE FAMILY (AFU_ORTHOLOGUE AFUA_5G02870)"/>
    <property type="match status" value="1"/>
</dbReference>
<dbReference type="GO" id="GO:0004146">
    <property type="term" value="F:dihydrofolate reductase activity"/>
    <property type="evidence" value="ECO:0007669"/>
    <property type="project" value="UniProtKB-EC"/>
</dbReference>
<dbReference type="Pfam" id="PF00106">
    <property type="entry name" value="adh_short"/>
    <property type="match status" value="1"/>
</dbReference>
<dbReference type="Gene3D" id="3.40.50.720">
    <property type="entry name" value="NAD(P)-binding Rossmann-like Domain"/>
    <property type="match status" value="1"/>
</dbReference>
<dbReference type="EC" id="1.5.1.50" evidence="7"/>
<evidence type="ECO:0000256" key="9">
    <source>
        <dbReference type="ARBA" id="ARBA00042299"/>
    </source>
</evidence>
<dbReference type="InterPro" id="IPR020904">
    <property type="entry name" value="Sc_DH/Rdtase_CS"/>
</dbReference>
<comment type="catalytic activity">
    <reaction evidence="10">
        <text>(6S)-5,6,7,8-tetrahydrofolate + NADP(+) = 7,8-dihydrofolate + NADPH + H(+)</text>
        <dbReference type="Rhea" id="RHEA:15009"/>
        <dbReference type="ChEBI" id="CHEBI:15378"/>
        <dbReference type="ChEBI" id="CHEBI:57451"/>
        <dbReference type="ChEBI" id="CHEBI:57453"/>
        <dbReference type="ChEBI" id="CHEBI:57783"/>
        <dbReference type="ChEBI" id="CHEBI:58349"/>
        <dbReference type="EC" id="1.5.1.3"/>
    </reaction>
</comment>
<dbReference type="InterPro" id="IPR036291">
    <property type="entry name" value="NAD(P)-bd_dom_sf"/>
</dbReference>
<organism evidence="12 13">
    <name type="scientific">Conservatibacter flavescens</name>
    <dbReference type="NCBI Taxonomy" id="28161"/>
    <lineage>
        <taxon>Bacteria</taxon>
        <taxon>Pseudomonadati</taxon>
        <taxon>Pseudomonadota</taxon>
        <taxon>Gammaproteobacteria</taxon>
        <taxon>Pasteurellales</taxon>
        <taxon>Pasteurellaceae</taxon>
        <taxon>Conservatibacter</taxon>
    </lineage>
</organism>
<dbReference type="RefSeq" id="WP_100287638.1">
    <property type="nucleotide sequence ID" value="NZ_PHHA01000002.1"/>
</dbReference>
<accession>A0A2M8S5D7</accession>
<reference evidence="12 13" key="1">
    <citation type="submission" date="2017-11" db="EMBL/GenBank/DDBJ databases">
        <title>Reclassification of Bisgaard taxon 7 as Conservatibacter flavescens gen. nov., sp. nov.</title>
        <authorList>
            <person name="Christensen H."/>
        </authorList>
    </citation>
    <scope>NUCLEOTIDE SEQUENCE [LARGE SCALE GENOMIC DNA]</scope>
    <source>
        <strain evidence="12 13">7_4</strain>
    </source>
</reference>
<comment type="function">
    <text evidence="5">Catalyzes the reduction of dihydromonapterin to tetrahydromonapterin. Also has lower activity with dihydrofolate.</text>
</comment>
<evidence type="ECO:0000256" key="2">
    <source>
        <dbReference type="ARBA" id="ARBA00022563"/>
    </source>
</evidence>
<proteinExistence type="inferred from homology"/>
<keyword evidence="2" id="KW-0554">One-carbon metabolism</keyword>
<dbReference type="OrthoDB" id="9793499at2"/>
<dbReference type="EMBL" id="PHHA01000002">
    <property type="protein sequence ID" value="PJG86362.1"/>
    <property type="molecule type" value="Genomic_DNA"/>
</dbReference>
<keyword evidence="3" id="KW-0521">NADP</keyword>
<evidence type="ECO:0000256" key="3">
    <source>
        <dbReference type="ARBA" id="ARBA00022857"/>
    </source>
</evidence>
<evidence type="ECO:0000256" key="5">
    <source>
        <dbReference type="ARBA" id="ARBA00037508"/>
    </source>
</evidence>
<dbReference type="SUPFAM" id="SSF51735">
    <property type="entry name" value="NAD(P)-binding Rossmann-fold domains"/>
    <property type="match status" value="1"/>
</dbReference>
<sequence>MQKLKSWILITGAGKRIGFELAKHLASHGQNVLISYRTFYPQIEELTKLGIIAVMADFSTEQGIVNFAEQIHHHCPKLRAIIHNASDWQSESTENLTALSTLFDNMMQIHAKVPYLLNQALLPLLLKNDEIPSDIIHISDYIVQKGSDKHLAYTASKAAMESLTLSFAKKYAPHVKVNTIAPALIAFNEQDDETYRLQAQQKSLMAKCGGYPEMLAAVDYLLQSKYVTGSCLTVNGGRHLK</sequence>
<evidence type="ECO:0000256" key="8">
    <source>
        <dbReference type="ARBA" id="ARBA00039631"/>
    </source>
</evidence>
<evidence type="ECO:0000313" key="13">
    <source>
        <dbReference type="Proteomes" id="UP000229329"/>
    </source>
</evidence>
<evidence type="ECO:0000256" key="6">
    <source>
        <dbReference type="ARBA" id="ARBA00038212"/>
    </source>
</evidence>
<dbReference type="GO" id="GO:0006730">
    <property type="term" value="P:one-carbon metabolic process"/>
    <property type="evidence" value="ECO:0007669"/>
    <property type="project" value="UniProtKB-KW"/>
</dbReference>
<name>A0A2M8S5D7_9PAST</name>
<evidence type="ECO:0000256" key="4">
    <source>
        <dbReference type="ARBA" id="ARBA00023002"/>
    </source>
</evidence>
<comment type="caution">
    <text evidence="12">The sequence shown here is derived from an EMBL/GenBank/DDBJ whole genome shotgun (WGS) entry which is preliminary data.</text>
</comment>